<dbReference type="EMBL" id="DSOV01000053">
    <property type="protein sequence ID" value="HEN43063.1"/>
    <property type="molecule type" value="Genomic_DNA"/>
</dbReference>
<name>A0A831XMT6_GEOME</name>
<evidence type="ECO:0000313" key="2">
    <source>
        <dbReference type="EMBL" id="HEN43063.1"/>
    </source>
</evidence>
<dbReference type="AlphaFoldDB" id="A0A831XMT6"/>
<dbReference type="InterPro" id="IPR021556">
    <property type="entry name" value="DUF2950"/>
</dbReference>
<organism evidence="2">
    <name type="scientific">Geobacter metallireducens</name>
    <dbReference type="NCBI Taxonomy" id="28232"/>
    <lineage>
        <taxon>Bacteria</taxon>
        <taxon>Pseudomonadati</taxon>
        <taxon>Thermodesulfobacteriota</taxon>
        <taxon>Desulfuromonadia</taxon>
        <taxon>Geobacterales</taxon>
        <taxon>Geobacteraceae</taxon>
        <taxon>Geobacter</taxon>
    </lineage>
</organism>
<evidence type="ECO:0000256" key="1">
    <source>
        <dbReference type="SAM" id="SignalP"/>
    </source>
</evidence>
<accession>A0A831XMT6</accession>
<feature type="chain" id="PRO_5032820977" evidence="1">
    <location>
        <begin position="37"/>
        <end position="325"/>
    </location>
</feature>
<protein>
    <submittedName>
        <fullName evidence="2">DUF2950 domain-containing protein</fullName>
    </submittedName>
</protein>
<keyword evidence="1" id="KW-0732">Signal</keyword>
<feature type="signal peptide" evidence="1">
    <location>
        <begin position="1"/>
        <end position="36"/>
    </location>
</feature>
<gene>
    <name evidence="2" type="ORF">ENQ87_11980</name>
</gene>
<proteinExistence type="predicted"/>
<reference evidence="2" key="1">
    <citation type="journal article" date="2020" name="mSystems">
        <title>Genome- and Community-Level Interaction Insights into Carbon Utilization and Element Cycling Functions of Hydrothermarchaeota in Hydrothermal Sediment.</title>
        <authorList>
            <person name="Zhou Z."/>
            <person name="Liu Y."/>
            <person name="Xu W."/>
            <person name="Pan J."/>
            <person name="Luo Z.H."/>
            <person name="Li M."/>
        </authorList>
    </citation>
    <scope>NUCLEOTIDE SEQUENCE [LARGE SCALE GENOMIC DNA]</scope>
    <source>
        <strain evidence="2">SpSt-349</strain>
    </source>
</reference>
<comment type="caution">
    <text evidence="2">The sequence shown here is derived from an EMBL/GenBank/DDBJ whole genome shotgun (WGS) entry which is preliminary data.</text>
</comment>
<sequence length="325" mass="35702">MRQSASHQIHGRGRLLSAWVLTLAMVLSAAAAPSFAAGPRQKGFSSPDTAVKALVAAVRAHDEKELLLILGPGGRELVSSGDEVADRTDRERFIEAYDRKNSIERKSATTRILRVGPDDWPMPIPIVKKGGKWVFDIGKGKQEILKRRIGRNELHVIDVLDAYVDAQLEYAGKDCRGAGKVEFAQKLISSEGARDGLYWEAKEGEPPSPLGPLMARAATEGYPEGHNLSPFHGYYFKILKGQGKHAPGGAYQYVVKDRMLLGFGLVAYPAAYGSSGVMTFIVNQAGVVYEKNLGKDTRRLAEAMELFDPDKSWKPVKREEAPARR</sequence>
<dbReference type="Pfam" id="PF11453">
    <property type="entry name" value="DUF2950"/>
    <property type="match status" value="1"/>
</dbReference>